<dbReference type="EMBL" id="BMAO01022352">
    <property type="protein sequence ID" value="GFQ81386.1"/>
    <property type="molecule type" value="Genomic_DNA"/>
</dbReference>
<comment type="caution">
    <text evidence="1">The sequence shown here is derived from an EMBL/GenBank/DDBJ whole genome shotgun (WGS) entry which is preliminary data.</text>
</comment>
<evidence type="ECO:0000313" key="1">
    <source>
        <dbReference type="EMBL" id="GFQ81386.1"/>
    </source>
</evidence>
<protein>
    <submittedName>
        <fullName evidence="1">Uncharacterized protein CG3556</fullName>
    </submittedName>
</protein>
<gene>
    <name evidence="1" type="primary">CG3556_8</name>
    <name evidence="1" type="ORF">TNCT_118851</name>
</gene>
<keyword evidence="2" id="KW-1185">Reference proteome</keyword>
<dbReference type="AlphaFoldDB" id="A0A8X6FJE6"/>
<accession>A0A8X6FJE6</accession>
<dbReference type="OrthoDB" id="6481347at2759"/>
<dbReference type="Proteomes" id="UP000887116">
    <property type="component" value="Unassembled WGS sequence"/>
</dbReference>
<organism evidence="1 2">
    <name type="scientific">Trichonephila clavata</name>
    <name type="common">Joro spider</name>
    <name type="synonym">Nephila clavata</name>
    <dbReference type="NCBI Taxonomy" id="2740835"/>
    <lineage>
        <taxon>Eukaryota</taxon>
        <taxon>Metazoa</taxon>
        <taxon>Ecdysozoa</taxon>
        <taxon>Arthropoda</taxon>
        <taxon>Chelicerata</taxon>
        <taxon>Arachnida</taxon>
        <taxon>Araneae</taxon>
        <taxon>Araneomorphae</taxon>
        <taxon>Entelegynae</taxon>
        <taxon>Araneoidea</taxon>
        <taxon>Nephilidae</taxon>
        <taxon>Trichonephila</taxon>
    </lineage>
</organism>
<dbReference type="Gene3D" id="2.170.130.30">
    <property type="match status" value="1"/>
</dbReference>
<reference evidence="1" key="1">
    <citation type="submission" date="2020-07" db="EMBL/GenBank/DDBJ databases">
        <title>Multicomponent nature underlies the extraordinary mechanical properties of spider dragline silk.</title>
        <authorList>
            <person name="Kono N."/>
            <person name="Nakamura H."/>
            <person name="Mori M."/>
            <person name="Yoshida Y."/>
            <person name="Ohtoshi R."/>
            <person name="Malay A.D."/>
            <person name="Moran D.A.P."/>
            <person name="Tomita M."/>
            <person name="Numata K."/>
            <person name="Arakawa K."/>
        </authorList>
    </citation>
    <scope>NUCLEOTIDE SEQUENCE</scope>
</reference>
<proteinExistence type="predicted"/>
<evidence type="ECO:0000313" key="2">
    <source>
        <dbReference type="Proteomes" id="UP000887116"/>
    </source>
</evidence>
<sequence>MRQKHEMHLKQQRFQAQRIGKKLYIYELFGIANDPEDEKFWILYTESQNSSLKLITLSPDEVYLKRNDKIVMWYKSTQID</sequence>
<name>A0A8X6FJE6_TRICU</name>